<feature type="region of interest" description="Disordered" evidence="5">
    <location>
        <begin position="1"/>
        <end position="22"/>
    </location>
</feature>
<dbReference type="Gene3D" id="2.30.29.30">
    <property type="entry name" value="Pleckstrin-homology domain (PH domain)/Phosphotyrosine-binding domain (PTB)"/>
    <property type="match status" value="1"/>
</dbReference>
<sequence>MSLPGTPTTSPTPMDEDIEQTVSVNTEPKRVKVYVLENNEWKDTGTGFCIGEVDESKSAYLVVSDEDSPTETLLKSKLEGNIEYQRQEETLIVWKDLGRKDIALSFEESMGCDTLCEFIVHVQRNIESNISLVTVKSSDNGLGSVHDIITGPVTLPSNDPEQNDQTLLEALKILNENTSFDFLKNETIEFILQSNYVDTLISHFHKAEEERIPKDLFLLSNIIKTLILYNQRDILESMVEDGRIMGIVGILEYDTEYPTSKANHRKYLGSKGPNFKEVIPLENEDLKIIMKKCFRLQFLKDVVLVRFLDDHNFNLISEIVMDLETCIIDFLQVGTFLDRLIELYDTDTLPSSSPEKEKFVQKRKDGIRLLQQCVQMSINLDALDRSKFYKTLVRKGLFKVLDYAFHMETDSNVRILATDTIITIIEHDILLIHNVQNEDLFKQHHKPAPDDKCSVQGNNSRNNNSNTDSKLLSILSTILLSDKSPGLREQVVQALNTLLHPEGCLGNSEGSYDLMGRSNNESKNTSEEFPSFGYGLNSDSINLNSYQYNGDDMNNLETTGSESEFQIMEYFANFYNKIAPILFGPLIKKVTTITEMTEMNNKIKKASKDDLLLIHLVKLVSFVCTEHDRVLSRRFILENGILDSVSRLIDSNHILQLRLTAVRCVKNIMCLDDKYYHRYMISKNLYAPIFKLFQKNIDKNNLANSCIQDFFRIIITECRAHQVGDHNEGEESNGTHNNNTIKGKVNADNNRTNFTILNKYLIQTYGNILRKATYVPFIREMLEIAEESQPEHSIFENSVECENDVSVNMSSDGLTSNHLEDIDMNNVKRLHSEIEHFDNDPHYSSDQLAFKKSADQMNAST</sequence>
<comment type="subcellular location">
    <subcellularLocation>
        <location evidence="1">Nucleus</location>
    </subcellularLocation>
</comment>
<evidence type="ECO:0000313" key="8">
    <source>
        <dbReference type="EMBL" id="EJS42040.1"/>
    </source>
</evidence>
<evidence type="ECO:0000256" key="5">
    <source>
        <dbReference type="SAM" id="MobiDB-lite"/>
    </source>
</evidence>
<evidence type="ECO:0000256" key="3">
    <source>
        <dbReference type="ARBA" id="ARBA00058488"/>
    </source>
</evidence>
<dbReference type="Pfam" id="PF04802">
    <property type="entry name" value="PP4R3"/>
    <property type="match status" value="1"/>
</dbReference>
<keyword evidence="2" id="KW-0539">Nucleus</keyword>
<comment type="caution">
    <text evidence="8">The sequence shown here is derived from an EMBL/GenBank/DDBJ whole genome shotgun (WGS) entry which is preliminary data.</text>
</comment>
<protein>
    <recommendedName>
        <fullName evidence="4">Serine/threonine-protein phosphatase 4 regulatory subunit 3</fullName>
    </recommendedName>
</protein>
<dbReference type="GO" id="GO:0005654">
    <property type="term" value="C:nucleoplasm"/>
    <property type="evidence" value="ECO:0007669"/>
    <property type="project" value="TreeGrafter"/>
</dbReference>
<organism evidence="8 9">
    <name type="scientific">Saccharomyces arboricola (strain H-6 / AS 2.3317 / CBS 10644)</name>
    <name type="common">Yeast</name>
    <dbReference type="NCBI Taxonomy" id="1160507"/>
    <lineage>
        <taxon>Eukaryota</taxon>
        <taxon>Fungi</taxon>
        <taxon>Dikarya</taxon>
        <taxon>Ascomycota</taxon>
        <taxon>Saccharomycotina</taxon>
        <taxon>Saccharomycetes</taxon>
        <taxon>Saccharomycetales</taxon>
        <taxon>Saccharomycetaceae</taxon>
        <taxon>Saccharomyces</taxon>
    </lineage>
</organism>
<feature type="compositionally biased region" description="Low complexity" evidence="5">
    <location>
        <begin position="1"/>
        <end position="13"/>
    </location>
</feature>
<reference evidence="8 9" key="1">
    <citation type="journal article" date="2013" name="BMC Genomics">
        <title>High quality de novo sequencing and assembly of the Saccharomyces arboricolus genome.</title>
        <authorList>
            <person name="Liti G."/>
            <person name="Nguyen Ba A.N."/>
            <person name="Blythe M."/>
            <person name="Mueller C.A."/>
            <person name="Bergstroem A."/>
            <person name="Cubillos F.A."/>
            <person name="Dafhnis-Calas F."/>
            <person name="Khoshraftar S."/>
            <person name="Malla S."/>
            <person name="Mehta N."/>
            <person name="Siow C.C."/>
            <person name="Warringer J."/>
            <person name="Moses A.M."/>
            <person name="Louis E.J."/>
            <person name="Nieduszynski C.A."/>
        </authorList>
    </citation>
    <scope>NUCLEOTIDE SEQUENCE [LARGE SCALE GENOMIC DNA]</scope>
    <source>
        <strain evidence="9">H-6 / AS 2.3317 / CBS 10644</strain>
    </source>
</reference>
<dbReference type="SUPFAM" id="SSF50729">
    <property type="entry name" value="PH domain-like"/>
    <property type="match status" value="1"/>
</dbReference>
<dbReference type="InterPro" id="IPR051137">
    <property type="entry name" value="PP4R3-like"/>
</dbReference>
<dbReference type="GO" id="GO:0006974">
    <property type="term" value="P:DNA damage response"/>
    <property type="evidence" value="ECO:0007669"/>
    <property type="project" value="TreeGrafter"/>
</dbReference>
<gene>
    <name evidence="8" type="ORF">SU7_2898</name>
</gene>
<dbReference type="GO" id="GO:0072542">
    <property type="term" value="F:protein phosphatase activator activity"/>
    <property type="evidence" value="ECO:0007669"/>
    <property type="project" value="TreeGrafter"/>
</dbReference>
<dbReference type="Pfam" id="PF22972">
    <property type="entry name" value="EVH1_PP4R3"/>
    <property type="match status" value="1"/>
</dbReference>
<dbReference type="OrthoDB" id="27483at2759"/>
<evidence type="ECO:0000256" key="4">
    <source>
        <dbReference type="ARBA" id="ARBA00068937"/>
    </source>
</evidence>
<feature type="compositionally biased region" description="Polar residues" evidence="5">
    <location>
        <begin position="732"/>
        <end position="744"/>
    </location>
</feature>
<evidence type="ECO:0000256" key="2">
    <source>
        <dbReference type="ARBA" id="ARBA00023242"/>
    </source>
</evidence>
<feature type="compositionally biased region" description="Basic and acidic residues" evidence="5">
    <location>
        <begin position="444"/>
        <end position="453"/>
    </location>
</feature>
<dbReference type="InterPro" id="IPR006887">
    <property type="entry name" value="P4R3-like_central_dom"/>
</dbReference>
<dbReference type="EMBL" id="ALIE01000167">
    <property type="protein sequence ID" value="EJS42040.1"/>
    <property type="molecule type" value="Genomic_DNA"/>
</dbReference>
<dbReference type="AlphaFoldDB" id="J8PIV9"/>
<dbReference type="FunFam" id="2.30.29.30:FF:000455">
    <property type="entry name" value="Psy2p"/>
    <property type="match status" value="1"/>
</dbReference>
<dbReference type="Proteomes" id="UP000006968">
    <property type="component" value="Chromosome XIV"/>
</dbReference>
<dbReference type="GO" id="GO:0030289">
    <property type="term" value="C:protein phosphatase 4 complex"/>
    <property type="evidence" value="ECO:0007669"/>
    <property type="project" value="TreeGrafter"/>
</dbReference>
<dbReference type="InterPro" id="IPR011993">
    <property type="entry name" value="PH-like_dom_sf"/>
</dbReference>
<accession>J8PIV9</accession>
<evidence type="ECO:0000259" key="7">
    <source>
        <dbReference type="Pfam" id="PF22972"/>
    </source>
</evidence>
<comment type="function">
    <text evidence="3">Core regulatory subunit of the histone H2A phosphatase complex, which dephosphorylates H2AS128ph (gamma-H2A) that has been displaced from sites of DNA lesions in the double-stranded DNA break repair process. Dephosphorylation is necessary for efficient recovery from the DNA damage checkpoint.</text>
</comment>
<dbReference type="HOGENOM" id="CLU_004909_4_0_1"/>
<evidence type="ECO:0000259" key="6">
    <source>
        <dbReference type="Pfam" id="PF04802"/>
    </source>
</evidence>
<dbReference type="PANTHER" id="PTHR23318">
    <property type="entry name" value="ATP SYNTHASE GAMMA-RELATED"/>
    <property type="match status" value="1"/>
</dbReference>
<feature type="region of interest" description="Disordered" evidence="5">
    <location>
        <begin position="444"/>
        <end position="466"/>
    </location>
</feature>
<name>J8PIV9_SACAR</name>
<feature type="region of interest" description="Disordered" evidence="5">
    <location>
        <begin position="725"/>
        <end position="744"/>
    </location>
</feature>
<feature type="domain" description="PP4R3 EVH1-like" evidence="7">
    <location>
        <begin position="29"/>
        <end position="126"/>
    </location>
</feature>
<dbReference type="InterPro" id="IPR055236">
    <property type="entry name" value="EVH1_PP4R3"/>
</dbReference>
<evidence type="ECO:0000256" key="1">
    <source>
        <dbReference type="ARBA" id="ARBA00004123"/>
    </source>
</evidence>
<proteinExistence type="predicted"/>
<dbReference type="SUPFAM" id="SSF48371">
    <property type="entry name" value="ARM repeat"/>
    <property type="match status" value="1"/>
</dbReference>
<keyword evidence="9" id="KW-1185">Reference proteome</keyword>
<dbReference type="PANTHER" id="PTHR23318:SF0">
    <property type="entry name" value="SERINE_THREONINE-PROTEIN PHOSPHATASE 4 REGULATORY SUBUNIT 3"/>
    <property type="match status" value="1"/>
</dbReference>
<feature type="domain" description="Serine/threonine-protein phosphatase 4 regulatory subunit 3-like central" evidence="6">
    <location>
        <begin position="171"/>
        <end position="785"/>
    </location>
</feature>
<dbReference type="GO" id="GO:0010948">
    <property type="term" value="P:negative regulation of cell cycle process"/>
    <property type="evidence" value="ECO:0007669"/>
    <property type="project" value="UniProtKB-ARBA"/>
</dbReference>
<dbReference type="InterPro" id="IPR016024">
    <property type="entry name" value="ARM-type_fold"/>
</dbReference>
<evidence type="ECO:0000313" key="9">
    <source>
        <dbReference type="Proteomes" id="UP000006968"/>
    </source>
</evidence>